<proteinExistence type="predicted"/>
<evidence type="ECO:0000313" key="2">
    <source>
        <dbReference type="Proteomes" id="UP001589799"/>
    </source>
</evidence>
<dbReference type="Proteomes" id="UP001589799">
    <property type="component" value="Unassembled WGS sequence"/>
</dbReference>
<dbReference type="RefSeq" id="WP_377697015.1">
    <property type="nucleotide sequence ID" value="NZ_JBHLWE010000002.1"/>
</dbReference>
<gene>
    <name evidence="1" type="ORF">ACFFII_01005</name>
</gene>
<organism evidence="1 2">
    <name type="scientific">Paracoccus niistensis</name>
    <dbReference type="NCBI Taxonomy" id="632935"/>
    <lineage>
        <taxon>Bacteria</taxon>
        <taxon>Pseudomonadati</taxon>
        <taxon>Pseudomonadota</taxon>
        <taxon>Alphaproteobacteria</taxon>
        <taxon>Rhodobacterales</taxon>
        <taxon>Paracoccaceae</taxon>
        <taxon>Paracoccus</taxon>
    </lineage>
</organism>
<reference evidence="1 2" key="1">
    <citation type="submission" date="2024-09" db="EMBL/GenBank/DDBJ databases">
        <authorList>
            <person name="Sun Q."/>
            <person name="Mori K."/>
        </authorList>
    </citation>
    <scope>NUCLEOTIDE SEQUENCE [LARGE SCALE GENOMIC DNA]</scope>
    <source>
        <strain evidence="1 2">KCTC 22789</strain>
    </source>
</reference>
<sequence length="60" mass="6359">MYQRDPTACIGITPTALTVTVDGKPVLVIPRERMLDLMVRIGIALRKAPGCGGSLPPQGL</sequence>
<accession>A0ABV6HZD8</accession>
<name>A0ABV6HZD8_9RHOB</name>
<comment type="caution">
    <text evidence="1">The sequence shown here is derived from an EMBL/GenBank/DDBJ whole genome shotgun (WGS) entry which is preliminary data.</text>
</comment>
<evidence type="ECO:0000313" key="1">
    <source>
        <dbReference type="EMBL" id="MFC0339345.1"/>
    </source>
</evidence>
<protein>
    <recommendedName>
        <fullName evidence="3">(2Fe-2S)-binding protein</fullName>
    </recommendedName>
</protein>
<evidence type="ECO:0008006" key="3">
    <source>
        <dbReference type="Google" id="ProtNLM"/>
    </source>
</evidence>
<dbReference type="EMBL" id="JBHLWE010000002">
    <property type="protein sequence ID" value="MFC0339345.1"/>
    <property type="molecule type" value="Genomic_DNA"/>
</dbReference>
<keyword evidence="2" id="KW-1185">Reference proteome</keyword>